<accession>A0A147EBF2</accession>
<dbReference type="SUPFAM" id="SSF103473">
    <property type="entry name" value="MFS general substrate transporter"/>
    <property type="match status" value="1"/>
</dbReference>
<dbReference type="PANTHER" id="PTHR23517:SF3">
    <property type="entry name" value="INTEGRAL MEMBRANE TRANSPORT PROTEIN"/>
    <property type="match status" value="1"/>
</dbReference>
<evidence type="ECO:0000256" key="7">
    <source>
        <dbReference type="SAM" id="Phobius"/>
    </source>
</evidence>
<keyword evidence="4 7" id="KW-0812">Transmembrane</keyword>
<proteinExistence type="predicted"/>
<feature type="transmembrane region" description="Helical" evidence="7">
    <location>
        <begin position="146"/>
        <end position="163"/>
    </location>
</feature>
<dbReference type="PANTHER" id="PTHR23517">
    <property type="entry name" value="RESISTANCE PROTEIN MDTM, PUTATIVE-RELATED-RELATED"/>
    <property type="match status" value="1"/>
</dbReference>
<dbReference type="Proteomes" id="UP000070810">
    <property type="component" value="Unassembled WGS sequence"/>
</dbReference>
<evidence type="ECO:0000256" key="5">
    <source>
        <dbReference type="ARBA" id="ARBA00022989"/>
    </source>
</evidence>
<dbReference type="GO" id="GO:0022857">
    <property type="term" value="F:transmembrane transporter activity"/>
    <property type="evidence" value="ECO:0007669"/>
    <property type="project" value="InterPro"/>
</dbReference>
<evidence type="ECO:0000313" key="10">
    <source>
        <dbReference type="Proteomes" id="UP000070810"/>
    </source>
</evidence>
<feature type="transmembrane region" description="Helical" evidence="7">
    <location>
        <begin position="29"/>
        <end position="57"/>
    </location>
</feature>
<feature type="transmembrane region" description="Helical" evidence="7">
    <location>
        <begin position="396"/>
        <end position="416"/>
    </location>
</feature>
<dbReference type="OrthoDB" id="3285241at2"/>
<feature type="transmembrane region" description="Helical" evidence="7">
    <location>
        <begin position="268"/>
        <end position="291"/>
    </location>
</feature>
<evidence type="ECO:0000256" key="3">
    <source>
        <dbReference type="ARBA" id="ARBA00022475"/>
    </source>
</evidence>
<dbReference type="InterPro" id="IPR036259">
    <property type="entry name" value="MFS_trans_sf"/>
</dbReference>
<dbReference type="InterPro" id="IPR011701">
    <property type="entry name" value="MFS"/>
</dbReference>
<evidence type="ECO:0000256" key="1">
    <source>
        <dbReference type="ARBA" id="ARBA00004651"/>
    </source>
</evidence>
<evidence type="ECO:0000256" key="4">
    <source>
        <dbReference type="ARBA" id="ARBA00022692"/>
    </source>
</evidence>
<organism evidence="9 10">
    <name type="scientific">Leucobacter chromiiresistens</name>
    <dbReference type="NCBI Taxonomy" id="1079994"/>
    <lineage>
        <taxon>Bacteria</taxon>
        <taxon>Bacillati</taxon>
        <taxon>Actinomycetota</taxon>
        <taxon>Actinomycetes</taxon>
        <taxon>Micrococcales</taxon>
        <taxon>Microbacteriaceae</taxon>
        <taxon>Leucobacter</taxon>
    </lineage>
</organism>
<comment type="subcellular location">
    <subcellularLocation>
        <location evidence="1">Cell membrane</location>
        <topology evidence="1">Multi-pass membrane protein</topology>
    </subcellularLocation>
</comment>
<feature type="transmembrane region" description="Helical" evidence="7">
    <location>
        <begin position="102"/>
        <end position="125"/>
    </location>
</feature>
<keyword evidence="5 7" id="KW-1133">Transmembrane helix</keyword>
<dbReference type="AlphaFoldDB" id="A0A147EBF2"/>
<feature type="transmembrane region" description="Helical" evidence="7">
    <location>
        <begin position="329"/>
        <end position="346"/>
    </location>
</feature>
<feature type="transmembrane region" description="Helical" evidence="7">
    <location>
        <begin position="303"/>
        <end position="323"/>
    </location>
</feature>
<dbReference type="PATRIC" id="fig|1079994.3.peg.353"/>
<dbReference type="InterPro" id="IPR020846">
    <property type="entry name" value="MFS_dom"/>
</dbReference>
<feature type="transmembrane region" description="Helical" evidence="7">
    <location>
        <begin position="77"/>
        <end position="96"/>
    </location>
</feature>
<dbReference type="PROSITE" id="PS50850">
    <property type="entry name" value="MFS"/>
    <property type="match status" value="1"/>
</dbReference>
<dbReference type="RefSeq" id="WP_058594730.1">
    <property type="nucleotide sequence ID" value="NZ_LDRK01000119.1"/>
</dbReference>
<dbReference type="Pfam" id="PF07690">
    <property type="entry name" value="MFS_1"/>
    <property type="match status" value="1"/>
</dbReference>
<dbReference type="InterPro" id="IPR050171">
    <property type="entry name" value="MFS_Transporters"/>
</dbReference>
<keyword evidence="6 7" id="KW-0472">Membrane</keyword>
<sequence length="432" mass="43373">MTTSAPAFLWRLAPSIYGPSVLFSLGEYAILPLVAVIAVGMGANLALAGVIASAAVVGQVLGNLPASWVVSRAGERAAMLIAAAVALVGCLGLAFAPTPALLGVAVLLIGFAAAAFGLARHAFMTTRVPLRFRARALSLLGGTNRLGRFVGPFLAAAVVVATGDPEAPVWAFVACLVLASGLVAWAPDPERRVPGPAGAPEAAGEREAAGAAEAAGEREAAGVAPRTGVLGAVRDGGAALLRVGGAAAILSGMRSIRDVLLPLWGVSIGLDATQVALVVGISGTVDFLFFYTSGQIMDRYGRLWASLPAMIVMAAGFLVLAGTHDLPGAAVWLLVIAVVVGLGNGLSSGINMTLGADLAPVDRPAPFLAAWRTLTDFGGAVAPLAVSALAAVSLPVASLAAGALAVAGAVGFARWIPRYLPHVSRTPPRSGD</sequence>
<dbReference type="Gene3D" id="1.20.1250.20">
    <property type="entry name" value="MFS general substrate transporter like domains"/>
    <property type="match status" value="2"/>
</dbReference>
<reference evidence="9 10" key="1">
    <citation type="journal article" date="2016" name="Front. Microbiol.">
        <title>Genomic Resource of Rice Seed Associated Bacteria.</title>
        <authorList>
            <person name="Midha S."/>
            <person name="Bansal K."/>
            <person name="Sharma S."/>
            <person name="Kumar N."/>
            <person name="Patil P.P."/>
            <person name="Chaudhry V."/>
            <person name="Patil P.B."/>
        </authorList>
    </citation>
    <scope>NUCLEOTIDE SEQUENCE [LARGE SCALE GENOMIC DNA]</scope>
    <source>
        <strain evidence="9 10">NS354</strain>
    </source>
</reference>
<protein>
    <submittedName>
        <fullName evidence="9">Major facilitator transporter</fullName>
    </submittedName>
</protein>
<dbReference type="GO" id="GO:0005886">
    <property type="term" value="C:plasma membrane"/>
    <property type="evidence" value="ECO:0007669"/>
    <property type="project" value="UniProtKB-SubCell"/>
</dbReference>
<evidence type="ECO:0000256" key="6">
    <source>
        <dbReference type="ARBA" id="ARBA00023136"/>
    </source>
</evidence>
<keyword evidence="10" id="KW-1185">Reference proteome</keyword>
<keyword evidence="3" id="KW-1003">Cell membrane</keyword>
<keyword evidence="2" id="KW-0813">Transport</keyword>
<evidence type="ECO:0000313" key="9">
    <source>
        <dbReference type="EMBL" id="KTR81702.1"/>
    </source>
</evidence>
<dbReference type="EMBL" id="LDRK01000119">
    <property type="protein sequence ID" value="KTR81702.1"/>
    <property type="molecule type" value="Genomic_DNA"/>
</dbReference>
<evidence type="ECO:0000259" key="8">
    <source>
        <dbReference type="PROSITE" id="PS50850"/>
    </source>
</evidence>
<comment type="caution">
    <text evidence="9">The sequence shown here is derived from an EMBL/GenBank/DDBJ whole genome shotgun (WGS) entry which is preliminary data.</text>
</comment>
<feature type="transmembrane region" description="Helical" evidence="7">
    <location>
        <begin position="169"/>
        <end position="186"/>
    </location>
</feature>
<gene>
    <name evidence="9" type="ORF">NS354_12225</name>
</gene>
<name>A0A147EBF2_9MICO</name>
<feature type="domain" description="Major facilitator superfamily (MFS) profile" evidence="8">
    <location>
        <begin position="12"/>
        <end position="420"/>
    </location>
</feature>
<evidence type="ECO:0000256" key="2">
    <source>
        <dbReference type="ARBA" id="ARBA00022448"/>
    </source>
</evidence>